<evidence type="ECO:0000256" key="2">
    <source>
        <dbReference type="ARBA" id="ARBA00022692"/>
    </source>
</evidence>
<feature type="transmembrane region" description="Helical" evidence="5">
    <location>
        <begin position="99"/>
        <end position="121"/>
    </location>
</feature>
<gene>
    <name evidence="6" type="ORF">PPACK8108_LOCUS14381</name>
    <name evidence="7" type="ORF">PPACK8108_LOCUS16583</name>
</gene>
<proteinExistence type="predicted"/>
<evidence type="ECO:0000313" key="6">
    <source>
        <dbReference type="EMBL" id="CAH7681733.1"/>
    </source>
</evidence>
<keyword evidence="8" id="KW-1185">Reference proteome</keyword>
<sequence length="413" mass="45386">NSSFFTPALIFGKVAFDLTPEILASLWIVPVGFLVLSIVSAFVAWMVGFIFNLRKGYLILAIAASTFMNSNTLPIALMGTFSNSLKELKKTGKESPDYILSKSVTILAICASLGTVLRWSFGVYMLDHAKVETESKQSKNNNEEVTSFISVMNLSESKTHKTQAQKKSSYSERLDVEEIKVDEELPSTGLEYGAIAPPTALTTPLPFSAQEVLKAQEKPLNGQLSEKNSKKYKVAWKSFLRGVADFFNPPLLSSILAIIVSCIPPLQKSLGSVKAIRGFLTMAGNVAIPLTLVNLGALFYHSRSKIKDNKIHRIEPLQAKDSQKNSRDKIKTTVAAIFSRQVLAPAIMLPLLLVLSHKTNLEVAKDPIFLISSALVICSPPAITLSQMVSKARDEKFECMVSDILFWSHTLVT</sequence>
<feature type="transmembrane region" description="Helical" evidence="5">
    <location>
        <begin position="367"/>
        <end position="386"/>
    </location>
</feature>
<keyword evidence="2 5" id="KW-0812">Transmembrane</keyword>
<protein>
    <submittedName>
        <fullName evidence="7">Auxin efflux carrier</fullName>
    </submittedName>
</protein>
<dbReference type="GO" id="GO:0016020">
    <property type="term" value="C:membrane"/>
    <property type="evidence" value="ECO:0007669"/>
    <property type="project" value="UniProtKB-SubCell"/>
</dbReference>
<feature type="transmembrane region" description="Helical" evidence="5">
    <location>
        <begin position="334"/>
        <end position="355"/>
    </location>
</feature>
<feature type="transmembrane region" description="Helical" evidence="5">
    <location>
        <begin position="246"/>
        <end position="266"/>
    </location>
</feature>
<evidence type="ECO:0000313" key="7">
    <source>
        <dbReference type="EMBL" id="CAH7683200.1"/>
    </source>
</evidence>
<feature type="transmembrane region" description="Helical" evidence="5">
    <location>
        <begin position="278"/>
        <end position="300"/>
    </location>
</feature>
<reference evidence="7" key="1">
    <citation type="submission" date="2022-06" db="EMBL/GenBank/DDBJ databases">
        <authorList>
            <consortium name="SYNGENTA / RWTH Aachen University"/>
        </authorList>
    </citation>
    <scope>NUCLEOTIDE SEQUENCE</scope>
</reference>
<keyword evidence="3 5" id="KW-1133">Transmembrane helix</keyword>
<evidence type="ECO:0000256" key="1">
    <source>
        <dbReference type="ARBA" id="ARBA00004141"/>
    </source>
</evidence>
<feature type="transmembrane region" description="Helical" evidence="5">
    <location>
        <begin position="27"/>
        <end position="51"/>
    </location>
</feature>
<feature type="non-terminal residue" evidence="7">
    <location>
        <position position="1"/>
    </location>
</feature>
<evidence type="ECO:0000256" key="3">
    <source>
        <dbReference type="ARBA" id="ARBA00022989"/>
    </source>
</evidence>
<evidence type="ECO:0000256" key="5">
    <source>
        <dbReference type="SAM" id="Phobius"/>
    </source>
</evidence>
<comment type="caution">
    <text evidence="7">The sequence shown here is derived from an EMBL/GenBank/DDBJ whole genome shotgun (WGS) entry which is preliminary data.</text>
</comment>
<dbReference type="GO" id="GO:0055085">
    <property type="term" value="P:transmembrane transport"/>
    <property type="evidence" value="ECO:0007669"/>
    <property type="project" value="InterPro"/>
</dbReference>
<comment type="subcellular location">
    <subcellularLocation>
        <location evidence="1">Membrane</location>
        <topology evidence="1">Multi-pass membrane protein</topology>
    </subcellularLocation>
</comment>
<dbReference type="Proteomes" id="UP001153365">
    <property type="component" value="Unassembled WGS sequence"/>
</dbReference>
<dbReference type="AlphaFoldDB" id="A0AAV0B816"/>
<dbReference type="EMBL" id="CALTRL010003691">
    <property type="protein sequence ID" value="CAH7681733.1"/>
    <property type="molecule type" value="Genomic_DNA"/>
</dbReference>
<keyword evidence="4 5" id="KW-0472">Membrane</keyword>
<dbReference type="PANTHER" id="PTHR31794">
    <property type="entry name" value="AUXIN EFFLUX TRANSPORTER FAMILY PROTEIN (EUROFUNG)"/>
    <property type="match status" value="1"/>
</dbReference>
<dbReference type="PANTHER" id="PTHR31794:SF2">
    <property type="entry name" value="AUXIN EFFLUX TRANSPORTER FAMILY PROTEIN (EUROFUNG)"/>
    <property type="match status" value="1"/>
</dbReference>
<dbReference type="GO" id="GO:0005783">
    <property type="term" value="C:endoplasmic reticulum"/>
    <property type="evidence" value="ECO:0007669"/>
    <property type="project" value="TreeGrafter"/>
</dbReference>
<dbReference type="Pfam" id="PF03547">
    <property type="entry name" value="Mem_trans"/>
    <property type="match status" value="1"/>
</dbReference>
<dbReference type="InterPro" id="IPR004776">
    <property type="entry name" value="Mem_transp_PIN-like"/>
</dbReference>
<evidence type="ECO:0000313" key="8">
    <source>
        <dbReference type="Proteomes" id="UP001153365"/>
    </source>
</evidence>
<accession>A0AAV0B816</accession>
<organism evidence="7 8">
    <name type="scientific">Phakopsora pachyrhizi</name>
    <name type="common">Asian soybean rust disease fungus</name>
    <dbReference type="NCBI Taxonomy" id="170000"/>
    <lineage>
        <taxon>Eukaryota</taxon>
        <taxon>Fungi</taxon>
        <taxon>Dikarya</taxon>
        <taxon>Basidiomycota</taxon>
        <taxon>Pucciniomycotina</taxon>
        <taxon>Pucciniomycetes</taxon>
        <taxon>Pucciniales</taxon>
        <taxon>Phakopsoraceae</taxon>
        <taxon>Phakopsora</taxon>
    </lineage>
</organism>
<dbReference type="EMBL" id="CALTRL010004527">
    <property type="protein sequence ID" value="CAH7683200.1"/>
    <property type="molecule type" value="Genomic_DNA"/>
</dbReference>
<name>A0AAV0B816_PHAPC</name>
<evidence type="ECO:0000256" key="4">
    <source>
        <dbReference type="ARBA" id="ARBA00023136"/>
    </source>
</evidence>
<feature type="transmembrane region" description="Helical" evidence="5">
    <location>
        <begin position="58"/>
        <end position="79"/>
    </location>
</feature>